<accession>A0AC35U052</accession>
<sequence length="107" mass="11613">MSEVKSLIDNAIAGNKVFVVSKSYCPYCVKAKSALAKFNIPEQHFEWMDIEKHNDMAAIQDYMQVLTGGRSVPRVFINGKFFGGGDDTAAAAKNGKLEKVLAEAGAI</sequence>
<dbReference type="Proteomes" id="UP000095286">
    <property type="component" value="Unplaced"/>
</dbReference>
<name>A0AC35U052_9BILA</name>
<proteinExistence type="predicted"/>
<reference evidence="2" key="1">
    <citation type="submission" date="2016-11" db="UniProtKB">
        <authorList>
            <consortium name="WormBaseParasite"/>
        </authorList>
    </citation>
    <scope>IDENTIFICATION</scope>
    <source>
        <strain evidence="2">KR3021</strain>
    </source>
</reference>
<evidence type="ECO:0000313" key="1">
    <source>
        <dbReference type="Proteomes" id="UP000095286"/>
    </source>
</evidence>
<protein>
    <submittedName>
        <fullName evidence="2">Glutaredoxin domain-containing protein</fullName>
    </submittedName>
</protein>
<dbReference type="WBParaSite" id="RSKR_0000626700.1">
    <property type="protein sequence ID" value="RSKR_0000626700.1"/>
    <property type="gene ID" value="RSKR_0000626700"/>
</dbReference>
<evidence type="ECO:0000313" key="2">
    <source>
        <dbReference type="WBParaSite" id="RSKR_0000626700.1"/>
    </source>
</evidence>
<organism evidence="1 2">
    <name type="scientific">Rhabditophanes sp. KR3021</name>
    <dbReference type="NCBI Taxonomy" id="114890"/>
    <lineage>
        <taxon>Eukaryota</taxon>
        <taxon>Metazoa</taxon>
        <taxon>Ecdysozoa</taxon>
        <taxon>Nematoda</taxon>
        <taxon>Chromadorea</taxon>
        <taxon>Rhabditida</taxon>
        <taxon>Tylenchina</taxon>
        <taxon>Panagrolaimomorpha</taxon>
        <taxon>Strongyloidoidea</taxon>
        <taxon>Alloionematidae</taxon>
        <taxon>Rhabditophanes</taxon>
    </lineage>
</organism>